<dbReference type="GO" id="GO:0005524">
    <property type="term" value="F:ATP binding"/>
    <property type="evidence" value="ECO:0007669"/>
    <property type="project" value="UniProtKB-KW"/>
</dbReference>
<dbReference type="RefSeq" id="WP_006782403.1">
    <property type="nucleotide sequence ID" value="NZ_CP040506.1"/>
</dbReference>
<keyword evidence="11" id="KW-0472">Membrane</keyword>
<dbReference type="CDD" id="cd03257">
    <property type="entry name" value="ABC_NikE_OppD_transporters"/>
    <property type="match status" value="1"/>
</dbReference>
<dbReference type="AlphaFoldDB" id="G5ILN7"/>
<evidence type="ECO:0000256" key="14">
    <source>
        <dbReference type="ARBA" id="ARBA00044143"/>
    </source>
</evidence>
<comment type="similarity">
    <text evidence="2">Belongs to the ABC transporter superfamily.</text>
</comment>
<dbReference type="Pfam" id="PF08352">
    <property type="entry name" value="oligo_HPY"/>
    <property type="match status" value="1"/>
</dbReference>
<evidence type="ECO:0000313" key="17">
    <source>
        <dbReference type="EMBL" id="EHI57306.1"/>
    </source>
</evidence>
<dbReference type="InterPro" id="IPR027417">
    <property type="entry name" value="P-loop_NTPase"/>
</dbReference>
<keyword evidence="3" id="KW-0813">Transport</keyword>
<keyword evidence="9" id="KW-0406">Ion transport</keyword>
<keyword evidence="8" id="KW-1278">Translocase</keyword>
<keyword evidence="7" id="KW-0067">ATP-binding</keyword>
<evidence type="ECO:0000256" key="3">
    <source>
        <dbReference type="ARBA" id="ARBA00022448"/>
    </source>
</evidence>
<dbReference type="InterPro" id="IPR017871">
    <property type="entry name" value="ABC_transporter-like_CS"/>
</dbReference>
<dbReference type="PROSITE" id="PS50893">
    <property type="entry name" value="ABC_TRANSPORTER_2"/>
    <property type="match status" value="1"/>
</dbReference>
<gene>
    <name evidence="17" type="ORF">HMPREF9473_04415</name>
</gene>
<dbReference type="InterPro" id="IPR003439">
    <property type="entry name" value="ABC_transporter-like_ATP-bd"/>
</dbReference>
<dbReference type="InterPro" id="IPR003593">
    <property type="entry name" value="AAA+_ATPase"/>
</dbReference>
<dbReference type="GO" id="GO:0016887">
    <property type="term" value="F:ATP hydrolysis activity"/>
    <property type="evidence" value="ECO:0007669"/>
    <property type="project" value="InterPro"/>
</dbReference>
<dbReference type="Gene3D" id="3.40.50.300">
    <property type="entry name" value="P-loop containing nucleotide triphosphate hydrolases"/>
    <property type="match status" value="1"/>
</dbReference>
<dbReference type="Pfam" id="PF00005">
    <property type="entry name" value="ABC_tran"/>
    <property type="match status" value="1"/>
</dbReference>
<evidence type="ECO:0000256" key="1">
    <source>
        <dbReference type="ARBA" id="ARBA00004202"/>
    </source>
</evidence>
<dbReference type="EMBL" id="ADLN01000120">
    <property type="protein sequence ID" value="EHI57306.1"/>
    <property type="molecule type" value="Genomic_DNA"/>
</dbReference>
<dbReference type="HOGENOM" id="CLU_000604_1_23_9"/>
<evidence type="ECO:0000259" key="16">
    <source>
        <dbReference type="PROSITE" id="PS50893"/>
    </source>
</evidence>
<evidence type="ECO:0000313" key="18">
    <source>
        <dbReference type="Proteomes" id="UP000005384"/>
    </source>
</evidence>
<dbReference type="InterPro" id="IPR050388">
    <property type="entry name" value="ABC_Ni/Peptide_Import"/>
</dbReference>
<evidence type="ECO:0000256" key="6">
    <source>
        <dbReference type="ARBA" id="ARBA00022741"/>
    </source>
</evidence>
<dbReference type="PANTHER" id="PTHR43297">
    <property type="entry name" value="OLIGOPEPTIDE TRANSPORT ATP-BINDING PROTEIN APPD"/>
    <property type="match status" value="1"/>
</dbReference>
<dbReference type="InterPro" id="IPR013563">
    <property type="entry name" value="Oligopep_ABC_C"/>
</dbReference>
<feature type="domain" description="ABC transporter" evidence="16">
    <location>
        <begin position="10"/>
        <end position="257"/>
    </location>
</feature>
<comment type="subunit">
    <text evidence="12">The complex is composed of two ATP-binding proteins (NikD and NikE), two transmembrane proteins (NikB and NikC) and a solute-binding protein (NikA).</text>
</comment>
<accession>G5ILN7</accession>
<organism evidence="17 18">
    <name type="scientific">Hungatella hathewayi WAL-18680</name>
    <dbReference type="NCBI Taxonomy" id="742737"/>
    <lineage>
        <taxon>Bacteria</taxon>
        <taxon>Bacillati</taxon>
        <taxon>Bacillota</taxon>
        <taxon>Clostridia</taxon>
        <taxon>Lachnospirales</taxon>
        <taxon>Lachnospiraceae</taxon>
        <taxon>Hungatella</taxon>
    </lineage>
</organism>
<keyword evidence="10" id="KW-0921">Nickel transport</keyword>
<dbReference type="GO" id="GO:0005886">
    <property type="term" value="C:plasma membrane"/>
    <property type="evidence" value="ECO:0007669"/>
    <property type="project" value="UniProtKB-SubCell"/>
</dbReference>
<dbReference type="PANTHER" id="PTHR43297:SF13">
    <property type="entry name" value="NICKEL ABC TRANSPORTER, ATP-BINDING PROTEIN"/>
    <property type="match status" value="1"/>
</dbReference>
<dbReference type="FunFam" id="3.40.50.300:FF:000016">
    <property type="entry name" value="Oligopeptide ABC transporter ATP-binding component"/>
    <property type="match status" value="1"/>
</dbReference>
<dbReference type="GO" id="GO:0015413">
    <property type="term" value="F:ABC-type nickel transporter activity"/>
    <property type="evidence" value="ECO:0007669"/>
    <property type="project" value="UniProtKB-EC"/>
</dbReference>
<evidence type="ECO:0000256" key="10">
    <source>
        <dbReference type="ARBA" id="ARBA00023112"/>
    </source>
</evidence>
<keyword evidence="4" id="KW-1003">Cell membrane</keyword>
<evidence type="ECO:0000256" key="9">
    <source>
        <dbReference type="ARBA" id="ARBA00023065"/>
    </source>
</evidence>
<evidence type="ECO:0000256" key="15">
    <source>
        <dbReference type="ARBA" id="ARBA00048610"/>
    </source>
</evidence>
<name>G5ILN7_9FIRM</name>
<evidence type="ECO:0000256" key="5">
    <source>
        <dbReference type="ARBA" id="ARBA00022596"/>
    </source>
</evidence>
<comment type="catalytic activity">
    <reaction evidence="15">
        <text>Ni(2+)(out) + ATP + H2O = Ni(2+)(in) + ADP + phosphate + H(+)</text>
        <dbReference type="Rhea" id="RHEA:15557"/>
        <dbReference type="ChEBI" id="CHEBI:15377"/>
        <dbReference type="ChEBI" id="CHEBI:15378"/>
        <dbReference type="ChEBI" id="CHEBI:30616"/>
        <dbReference type="ChEBI" id="CHEBI:43474"/>
        <dbReference type="ChEBI" id="CHEBI:49786"/>
        <dbReference type="ChEBI" id="CHEBI:456216"/>
        <dbReference type="EC" id="7.2.2.11"/>
    </reaction>
    <physiologicalReaction direction="left-to-right" evidence="15">
        <dbReference type="Rhea" id="RHEA:15558"/>
    </physiologicalReaction>
</comment>
<dbReference type="Proteomes" id="UP000005384">
    <property type="component" value="Unassembled WGS sequence"/>
</dbReference>
<evidence type="ECO:0000256" key="2">
    <source>
        <dbReference type="ARBA" id="ARBA00005417"/>
    </source>
</evidence>
<evidence type="ECO:0000256" key="8">
    <source>
        <dbReference type="ARBA" id="ARBA00022967"/>
    </source>
</evidence>
<dbReference type="GO" id="GO:0015833">
    <property type="term" value="P:peptide transport"/>
    <property type="evidence" value="ECO:0007669"/>
    <property type="project" value="InterPro"/>
</dbReference>
<comment type="caution">
    <text evidence="17">The sequence shown here is derived from an EMBL/GenBank/DDBJ whole genome shotgun (WGS) entry which is preliminary data.</text>
</comment>
<dbReference type="SUPFAM" id="SSF52540">
    <property type="entry name" value="P-loop containing nucleoside triphosphate hydrolases"/>
    <property type="match status" value="1"/>
</dbReference>
<evidence type="ECO:0000256" key="11">
    <source>
        <dbReference type="ARBA" id="ARBA00023136"/>
    </source>
</evidence>
<keyword evidence="5" id="KW-0533">Nickel</keyword>
<dbReference type="OrthoDB" id="9806285at2"/>
<protein>
    <recommendedName>
        <fullName evidence="14">Nickel import system ATP-binding protein NikD</fullName>
        <ecNumber evidence="13">7.2.2.11</ecNumber>
    </recommendedName>
</protein>
<sequence>MTESNYTVEIKNLEIKYKTSDGVVNAVNGIDLAIKKGKTLGLVGETGAGKTTTALSILRLVPNPPGEITGGSITLEGKDIFSYSEKEMETIRGDKVSMIFQDPMTSLNPVVTVGEQIAEVIQLHENTDKKASMTKAKEMLELVGIPGNRSGEYPHQFSGGMKQRVIIAMALACNPHLLIADEPTTALDVTIQAQVLDLMQKLREKYGTSMLMITHDLGIVAEVCDEVSIMYAGHIVEHGTLEDIFNHTSHPYTEGLFGSLPDIEKRSEELKPIPGLMPDPTNLPSGCPFHPRCKYCQDICKSRIPGRTELSDTHTVSCLAYEEGTGVTLGGDNS</sequence>
<proteinExistence type="inferred from homology"/>
<dbReference type="EC" id="7.2.2.11" evidence="13"/>
<keyword evidence="6" id="KW-0547">Nucleotide-binding</keyword>
<dbReference type="PROSITE" id="PS00211">
    <property type="entry name" value="ABC_TRANSPORTER_1"/>
    <property type="match status" value="1"/>
</dbReference>
<evidence type="ECO:0000256" key="13">
    <source>
        <dbReference type="ARBA" id="ARBA00039098"/>
    </source>
</evidence>
<evidence type="ECO:0000256" key="7">
    <source>
        <dbReference type="ARBA" id="ARBA00022840"/>
    </source>
</evidence>
<dbReference type="SMART" id="SM00382">
    <property type="entry name" value="AAA"/>
    <property type="match status" value="1"/>
</dbReference>
<dbReference type="NCBIfam" id="TIGR01727">
    <property type="entry name" value="oligo_HPY"/>
    <property type="match status" value="1"/>
</dbReference>
<keyword evidence="18" id="KW-1185">Reference proteome</keyword>
<dbReference type="PATRIC" id="fig|742737.3.peg.4400"/>
<reference evidence="17 18" key="1">
    <citation type="submission" date="2011-08" db="EMBL/GenBank/DDBJ databases">
        <title>The Genome Sequence of Clostridium hathewayi WAL-18680.</title>
        <authorList>
            <consortium name="The Broad Institute Genome Sequencing Platform"/>
            <person name="Earl A."/>
            <person name="Ward D."/>
            <person name="Feldgarden M."/>
            <person name="Gevers D."/>
            <person name="Finegold S.M."/>
            <person name="Summanen P.H."/>
            <person name="Molitoris D.R."/>
            <person name="Song M."/>
            <person name="Daigneault M."/>
            <person name="Allen-Vercoe E."/>
            <person name="Young S.K."/>
            <person name="Zeng Q."/>
            <person name="Gargeya S."/>
            <person name="Fitzgerald M."/>
            <person name="Haas B."/>
            <person name="Abouelleil A."/>
            <person name="Alvarado L."/>
            <person name="Arachchi H.M."/>
            <person name="Berlin A."/>
            <person name="Brown A."/>
            <person name="Chapman S.B."/>
            <person name="Chen Z."/>
            <person name="Dunbar C."/>
            <person name="Freedman E."/>
            <person name="Gearin G."/>
            <person name="Gellesch M."/>
            <person name="Goldberg J."/>
            <person name="Griggs A."/>
            <person name="Gujja S."/>
            <person name="Heiman D."/>
            <person name="Howarth C."/>
            <person name="Larson L."/>
            <person name="Lui A."/>
            <person name="MacDonald P.J.P."/>
            <person name="Montmayeur A."/>
            <person name="Murphy C."/>
            <person name="Neiman D."/>
            <person name="Pearson M."/>
            <person name="Priest M."/>
            <person name="Roberts A."/>
            <person name="Saif S."/>
            <person name="Shea T."/>
            <person name="Shenoy N."/>
            <person name="Sisk P."/>
            <person name="Stolte C."/>
            <person name="Sykes S."/>
            <person name="Wortman J."/>
            <person name="Nusbaum C."/>
            <person name="Birren B."/>
        </authorList>
    </citation>
    <scope>NUCLEOTIDE SEQUENCE [LARGE SCALE GENOMIC DNA]</scope>
    <source>
        <strain evidence="17 18">WAL-18680</strain>
    </source>
</reference>
<comment type="subcellular location">
    <subcellularLocation>
        <location evidence="1">Cell membrane</location>
        <topology evidence="1">Peripheral membrane protein</topology>
    </subcellularLocation>
</comment>
<evidence type="ECO:0000256" key="4">
    <source>
        <dbReference type="ARBA" id="ARBA00022475"/>
    </source>
</evidence>
<evidence type="ECO:0000256" key="12">
    <source>
        <dbReference type="ARBA" id="ARBA00038669"/>
    </source>
</evidence>